<sequence>MCGFVLVGTLAAAGVAPSAQASPGAGTLRSAVAPSAAPLWTCRWSPTMDRNWHNDALCSNGVSQLRPYLRPADSYITRAELMSSAQAWARARNRGR</sequence>
<protein>
    <recommendedName>
        <fullName evidence="4">SCP domain-containing protein</fullName>
    </recommendedName>
</protein>
<dbReference type="EMBL" id="FOKC01000001">
    <property type="protein sequence ID" value="SFA86447.1"/>
    <property type="molecule type" value="Genomic_DNA"/>
</dbReference>
<gene>
    <name evidence="2" type="ORF">SAMN05192575_101900</name>
</gene>
<feature type="signal peptide" evidence="1">
    <location>
        <begin position="1"/>
        <end position="21"/>
    </location>
</feature>
<evidence type="ECO:0008006" key="4">
    <source>
        <dbReference type="Google" id="ProtNLM"/>
    </source>
</evidence>
<reference evidence="2" key="1">
    <citation type="submission" date="2016-10" db="EMBL/GenBank/DDBJ databases">
        <authorList>
            <person name="de Groot N.N."/>
        </authorList>
    </citation>
    <scope>NUCLEOTIDE SEQUENCE [LARGE SCALE GENOMIC DNA]</scope>
    <source>
        <strain evidence="2">CGMCC 1.10697</strain>
    </source>
</reference>
<keyword evidence="1" id="KW-0732">Signal</keyword>
<organism evidence="2 3">
    <name type="scientific">Nocardioides alpinus</name>
    <dbReference type="NCBI Taxonomy" id="748909"/>
    <lineage>
        <taxon>Bacteria</taxon>
        <taxon>Bacillati</taxon>
        <taxon>Actinomycetota</taxon>
        <taxon>Actinomycetes</taxon>
        <taxon>Propionibacteriales</taxon>
        <taxon>Nocardioidaceae</taxon>
        <taxon>Nocardioides</taxon>
    </lineage>
</organism>
<evidence type="ECO:0000313" key="3">
    <source>
        <dbReference type="Proteomes" id="UP000199113"/>
    </source>
</evidence>
<accession>A0A1I0WDG3</accession>
<dbReference type="AlphaFoldDB" id="A0A1I0WDG3"/>
<dbReference type="Proteomes" id="UP000199113">
    <property type="component" value="Unassembled WGS sequence"/>
</dbReference>
<proteinExistence type="predicted"/>
<evidence type="ECO:0000256" key="1">
    <source>
        <dbReference type="SAM" id="SignalP"/>
    </source>
</evidence>
<feature type="chain" id="PRO_5011463755" description="SCP domain-containing protein" evidence="1">
    <location>
        <begin position="22"/>
        <end position="96"/>
    </location>
</feature>
<name>A0A1I0WDG3_9ACTN</name>
<dbReference type="STRING" id="748909.SAMN05192575_101900"/>
<evidence type="ECO:0000313" key="2">
    <source>
        <dbReference type="EMBL" id="SFA86447.1"/>
    </source>
</evidence>